<reference evidence="2" key="1">
    <citation type="submission" date="2020-11" db="EMBL/GenBank/DDBJ databases">
        <authorList>
            <person name="Tran Van P."/>
        </authorList>
    </citation>
    <scope>NUCLEOTIDE SEQUENCE</scope>
</reference>
<feature type="transmembrane region" description="Helical" evidence="1">
    <location>
        <begin position="124"/>
        <end position="145"/>
    </location>
</feature>
<dbReference type="AlphaFoldDB" id="A0A7R9QFZ0"/>
<feature type="transmembrane region" description="Helical" evidence="1">
    <location>
        <begin position="209"/>
        <end position="238"/>
    </location>
</feature>
<keyword evidence="1" id="KW-0472">Membrane</keyword>
<organism evidence="2">
    <name type="scientific">Oppiella nova</name>
    <dbReference type="NCBI Taxonomy" id="334625"/>
    <lineage>
        <taxon>Eukaryota</taxon>
        <taxon>Metazoa</taxon>
        <taxon>Ecdysozoa</taxon>
        <taxon>Arthropoda</taxon>
        <taxon>Chelicerata</taxon>
        <taxon>Arachnida</taxon>
        <taxon>Acari</taxon>
        <taxon>Acariformes</taxon>
        <taxon>Sarcoptiformes</taxon>
        <taxon>Oribatida</taxon>
        <taxon>Brachypylina</taxon>
        <taxon>Oppioidea</taxon>
        <taxon>Oppiidae</taxon>
        <taxon>Oppiella</taxon>
    </lineage>
</organism>
<dbReference type="GO" id="GO:0036038">
    <property type="term" value="C:MKS complex"/>
    <property type="evidence" value="ECO:0007669"/>
    <property type="project" value="InterPro"/>
</dbReference>
<dbReference type="GO" id="GO:0060271">
    <property type="term" value="P:cilium assembly"/>
    <property type="evidence" value="ECO:0007669"/>
    <property type="project" value="InterPro"/>
</dbReference>
<accession>A0A7R9QFZ0</accession>
<name>A0A7R9QFZ0_9ACAR</name>
<protein>
    <submittedName>
        <fullName evidence="2">Uncharacterized protein</fullName>
    </submittedName>
</protein>
<dbReference type="OrthoDB" id="419138at2759"/>
<gene>
    <name evidence="2" type="ORF">ONB1V03_LOCUS3779</name>
</gene>
<evidence type="ECO:0000313" key="2">
    <source>
        <dbReference type="EMBL" id="CAD7642785.1"/>
    </source>
</evidence>
<evidence type="ECO:0000256" key="1">
    <source>
        <dbReference type="SAM" id="Phobius"/>
    </source>
</evidence>
<dbReference type="Pfam" id="PF09773">
    <property type="entry name" value="Meckelin"/>
    <property type="match status" value="2"/>
</dbReference>
<feature type="transmembrane region" description="Helical" evidence="1">
    <location>
        <begin position="69"/>
        <end position="95"/>
    </location>
</feature>
<dbReference type="PANTHER" id="PTHR21274">
    <property type="entry name" value="MECKELIN"/>
    <property type="match status" value="1"/>
</dbReference>
<dbReference type="EMBL" id="CAJPVJ010001185">
    <property type="protein sequence ID" value="CAG2164220.1"/>
    <property type="molecule type" value="Genomic_DNA"/>
</dbReference>
<feature type="transmembrane region" description="Helical" evidence="1">
    <location>
        <begin position="166"/>
        <end position="189"/>
    </location>
</feature>
<dbReference type="EMBL" id="OC916010">
    <property type="protein sequence ID" value="CAD7642785.1"/>
    <property type="molecule type" value="Genomic_DNA"/>
</dbReference>
<dbReference type="InterPro" id="IPR019170">
    <property type="entry name" value="Meckelin"/>
</dbReference>
<evidence type="ECO:0000313" key="3">
    <source>
        <dbReference type="Proteomes" id="UP000728032"/>
    </source>
</evidence>
<keyword evidence="3" id="KW-1185">Reference proteome</keyword>
<keyword evidence="1" id="KW-1133">Transmembrane helix</keyword>
<proteinExistence type="predicted"/>
<keyword evidence="1" id="KW-0812">Transmembrane</keyword>
<dbReference type="Proteomes" id="UP000728032">
    <property type="component" value="Unassembled WGS sequence"/>
</dbReference>
<sequence length="584" mass="66881">MSRHDSTYSTYITVPSSRICRSHPFNANVNQLIEVTERQFSGHSFPFAGQWMCPLRRLLLMTTDITDPLVFPVTVMMISYGQVIVCQLAAVVTVIGGDNTTRHARNSSSTQIIDDSHHKWIHSIILNVLCYAAVLWAIFRTWCWAKRNGKTAIDMMTIVEFMVNTMAMISNVFFFVNVLFAIKVFIIYKKQSMADTTHTVLSESQETTLITYIIIAFCLKCVHLLYQLLVISTIDVFFIDWERPKKRDTTSMAISLTKSPAIALNDTQNANAEISDRHNRPRLSISGSLSSPSPKLIADKPLYEFPNVTVWRTNFVANEWMELCGHRRLSLSIHILLVILVLDYANFANLAQTEAKHWLPRDESQDESQPYVLMSRTGRLSIGALISLFAMQYKRFGYYIHGLAANGKSDVNMLEMYEQLEREESDLCSKRGLLPNTDQQTFTMSLPSAIDEHYRRIRSNLSGFVKISDRMRSFGAHLSKADTEKLIPTYLMINKFLTGFIEHNFKDVDYMVREKSTVELVLDVEFADTRDKGYFYSDNGHSFEAILFYGSEFTLTVFVCVNGYDYYLTPNYGAFVIRESLCQI</sequence>
<dbReference type="PANTHER" id="PTHR21274:SF0">
    <property type="entry name" value="MECKELIN"/>
    <property type="match status" value="1"/>
</dbReference>